<dbReference type="PRINTS" id="PR00031">
    <property type="entry name" value="HTHREPRESSR"/>
</dbReference>
<dbReference type="InterPro" id="IPR000047">
    <property type="entry name" value="HTH_motif"/>
</dbReference>
<dbReference type="InterPro" id="IPR020479">
    <property type="entry name" value="HD_metazoa"/>
</dbReference>
<dbReference type="GO" id="GO:0000981">
    <property type="term" value="F:DNA-binding transcription factor activity, RNA polymerase II-specific"/>
    <property type="evidence" value="ECO:0007669"/>
    <property type="project" value="InterPro"/>
</dbReference>
<feature type="DNA-binding region" description="Homeobox" evidence="5">
    <location>
        <begin position="31"/>
        <end position="90"/>
    </location>
</feature>
<feature type="region of interest" description="Disordered" evidence="7">
    <location>
        <begin position="1"/>
        <end position="33"/>
    </location>
</feature>
<dbReference type="AlphaFoldDB" id="A0A914I4N3"/>
<dbReference type="Pfam" id="PF00046">
    <property type="entry name" value="Homeodomain"/>
    <property type="match status" value="1"/>
</dbReference>
<dbReference type="InterPro" id="IPR001356">
    <property type="entry name" value="HD"/>
</dbReference>
<evidence type="ECO:0000313" key="10">
    <source>
        <dbReference type="WBParaSite" id="Gr19_v10_g7489.t1"/>
    </source>
</evidence>
<dbReference type="SMART" id="SM00389">
    <property type="entry name" value="HOX"/>
    <property type="match status" value="1"/>
</dbReference>
<dbReference type="InterPro" id="IPR009057">
    <property type="entry name" value="Homeodomain-like_sf"/>
</dbReference>
<feature type="compositionally biased region" description="Basic and acidic residues" evidence="7">
    <location>
        <begin position="203"/>
        <end position="212"/>
    </location>
</feature>
<dbReference type="PROSITE" id="PS00027">
    <property type="entry name" value="HOMEOBOX_1"/>
    <property type="match status" value="1"/>
</dbReference>
<dbReference type="SUPFAM" id="SSF46689">
    <property type="entry name" value="Homeodomain-like"/>
    <property type="match status" value="1"/>
</dbReference>
<evidence type="ECO:0000256" key="6">
    <source>
        <dbReference type="RuleBase" id="RU000682"/>
    </source>
</evidence>
<organism evidence="9 10">
    <name type="scientific">Globodera rostochiensis</name>
    <name type="common">Golden nematode worm</name>
    <name type="synonym">Heterodera rostochiensis</name>
    <dbReference type="NCBI Taxonomy" id="31243"/>
    <lineage>
        <taxon>Eukaryota</taxon>
        <taxon>Metazoa</taxon>
        <taxon>Ecdysozoa</taxon>
        <taxon>Nematoda</taxon>
        <taxon>Chromadorea</taxon>
        <taxon>Rhabditida</taxon>
        <taxon>Tylenchina</taxon>
        <taxon>Tylenchomorpha</taxon>
        <taxon>Tylenchoidea</taxon>
        <taxon>Heteroderidae</taxon>
        <taxon>Heteroderinae</taxon>
        <taxon>Globodera</taxon>
    </lineage>
</organism>
<dbReference type="Gene3D" id="1.10.10.60">
    <property type="entry name" value="Homeodomain-like"/>
    <property type="match status" value="1"/>
</dbReference>
<evidence type="ECO:0000256" key="5">
    <source>
        <dbReference type="PROSITE-ProRule" id="PRU00108"/>
    </source>
</evidence>
<dbReference type="WBParaSite" id="Gr19_v10_g7489.t1">
    <property type="protein sequence ID" value="Gr19_v10_g7489.t1"/>
    <property type="gene ID" value="Gr19_v10_g7489"/>
</dbReference>
<name>A0A914I4N3_GLORO</name>
<feature type="compositionally biased region" description="Basic and acidic residues" evidence="7">
    <location>
        <begin position="241"/>
        <end position="250"/>
    </location>
</feature>
<dbReference type="GO" id="GO:0003677">
    <property type="term" value="F:DNA binding"/>
    <property type="evidence" value="ECO:0007669"/>
    <property type="project" value="UniProtKB-UniRule"/>
</dbReference>
<dbReference type="CDD" id="cd00086">
    <property type="entry name" value="homeodomain"/>
    <property type="match status" value="1"/>
</dbReference>
<dbReference type="PROSITE" id="PS50071">
    <property type="entry name" value="HOMEOBOX_2"/>
    <property type="match status" value="1"/>
</dbReference>
<feature type="domain" description="Homeobox" evidence="8">
    <location>
        <begin position="29"/>
        <end position="89"/>
    </location>
</feature>
<dbReference type="InterPro" id="IPR017970">
    <property type="entry name" value="Homeobox_CS"/>
</dbReference>
<dbReference type="PANTHER" id="PTHR24333">
    <property type="entry name" value="HOMEO BOX HB9 LIKE A-RELATED"/>
    <property type="match status" value="1"/>
</dbReference>
<evidence type="ECO:0000256" key="1">
    <source>
        <dbReference type="ARBA" id="ARBA00004123"/>
    </source>
</evidence>
<dbReference type="GO" id="GO:0005634">
    <property type="term" value="C:nucleus"/>
    <property type="evidence" value="ECO:0007669"/>
    <property type="project" value="UniProtKB-SubCell"/>
</dbReference>
<dbReference type="PRINTS" id="PR00024">
    <property type="entry name" value="HOMEOBOX"/>
</dbReference>
<dbReference type="PANTHER" id="PTHR24333:SF5">
    <property type="entry name" value="VENT HOMEOBOX"/>
    <property type="match status" value="1"/>
</dbReference>
<keyword evidence="3 5" id="KW-0371">Homeobox</keyword>
<proteinExistence type="predicted"/>
<protein>
    <submittedName>
        <fullName evidence="10">Homeobox domain-containing protein</fullName>
    </submittedName>
</protein>
<evidence type="ECO:0000256" key="7">
    <source>
        <dbReference type="SAM" id="MobiDB-lite"/>
    </source>
</evidence>
<evidence type="ECO:0000256" key="2">
    <source>
        <dbReference type="ARBA" id="ARBA00023125"/>
    </source>
</evidence>
<evidence type="ECO:0000256" key="3">
    <source>
        <dbReference type="ARBA" id="ARBA00023155"/>
    </source>
</evidence>
<feature type="region of interest" description="Disordered" evidence="7">
    <location>
        <begin position="150"/>
        <end position="250"/>
    </location>
</feature>
<evidence type="ECO:0000259" key="8">
    <source>
        <dbReference type="PROSITE" id="PS50071"/>
    </source>
</evidence>
<feature type="compositionally biased region" description="Gly residues" evidence="7">
    <location>
        <begin position="19"/>
        <end position="28"/>
    </location>
</feature>
<keyword evidence="4 5" id="KW-0539">Nucleus</keyword>
<sequence length="250" mass="27295">MRLSPRSSAPPTPSESGTNGTGGGGGGGKKARKARTIFTDKQLQELEAMFENHKYLSVQDRMNLAQRMGLSDTQVKTWYQNRRTKWKRQSQVGTDLLHDQGNLMVVQNLLRQNPSYWLQYAATFNPLFAQRLLPVVLSTHAPTPGGMVGGVIGGTQPPEEEGGALGGNRSADEDGGKIMPKSADGRDKLPTAPPSFCRVSKLLMKEDGRGETPEEMNNGRKRRVEDGSPEGQLGLKRSKMIGKESRGDFA</sequence>
<keyword evidence="2 5" id="KW-0238">DNA-binding</keyword>
<keyword evidence="9" id="KW-1185">Reference proteome</keyword>
<reference evidence="10" key="1">
    <citation type="submission" date="2022-11" db="UniProtKB">
        <authorList>
            <consortium name="WormBaseParasite"/>
        </authorList>
    </citation>
    <scope>IDENTIFICATION</scope>
</reference>
<dbReference type="InterPro" id="IPR050848">
    <property type="entry name" value="Homeobox_TF"/>
</dbReference>
<accession>A0A914I4N3</accession>
<evidence type="ECO:0000313" key="9">
    <source>
        <dbReference type="Proteomes" id="UP000887572"/>
    </source>
</evidence>
<comment type="subcellular location">
    <subcellularLocation>
        <location evidence="1 5 6">Nucleus</location>
    </subcellularLocation>
</comment>
<dbReference type="Proteomes" id="UP000887572">
    <property type="component" value="Unplaced"/>
</dbReference>
<evidence type="ECO:0000256" key="4">
    <source>
        <dbReference type="ARBA" id="ARBA00023242"/>
    </source>
</evidence>